<reference evidence="7 8" key="1">
    <citation type="submission" date="2017-06" db="EMBL/GenBank/DDBJ databases">
        <title>Comparative genomic analysis of Ambrosia Fusariam Clade fungi.</title>
        <authorList>
            <person name="Stajich J.E."/>
            <person name="Carrillo J."/>
            <person name="Kijimoto T."/>
            <person name="Eskalen A."/>
            <person name="O'Donnell K."/>
            <person name="Kasson M."/>
        </authorList>
    </citation>
    <scope>NUCLEOTIDE SEQUENCE [LARGE SCALE GENOMIC DNA]</scope>
    <source>
        <strain evidence="7 8">NRRL62606</strain>
    </source>
</reference>
<dbReference type="PANTHER" id="PTHR13789">
    <property type="entry name" value="MONOOXYGENASE"/>
    <property type="match status" value="1"/>
</dbReference>
<keyword evidence="8" id="KW-1185">Reference proteome</keyword>
<dbReference type="Proteomes" id="UP000287972">
    <property type="component" value="Unassembled WGS sequence"/>
</dbReference>
<evidence type="ECO:0000256" key="2">
    <source>
        <dbReference type="ARBA" id="ARBA00022630"/>
    </source>
</evidence>
<dbReference type="PANTHER" id="PTHR13789:SF236">
    <property type="entry name" value="MONOOXYGENASE, PUTATIVE (AFU_ORTHOLOGUE AFUA_6G12060)-RELATED"/>
    <property type="match status" value="1"/>
</dbReference>
<accession>A0A428PDG2</accession>
<gene>
    <name evidence="7" type="ORF">CEP51_015249</name>
</gene>
<dbReference type="GO" id="GO:0071949">
    <property type="term" value="F:FAD binding"/>
    <property type="evidence" value="ECO:0007669"/>
    <property type="project" value="InterPro"/>
</dbReference>
<sequence length="457" mass="51373">MGSVSDAEAGMDVIVVGAGYGGLACAIELKRKGCNVHLIEREPELKVLGDIITLTANATMIMENWGDVVPVMVSESATPRVITFRSDKGDLLLYQDWKHKYDGHYNPYTSRARSQKIVYEYAVKIGVKFTFGARITDYYEDDDKAGVYLNDGLLTADFVVGADGIYSRARKYVTGDPDIAQRSGFAIYRAYFPLKHLEKDPLTHHLAYSKTDELIIWIGLDLHAIFIVNAKLGYLSAYLTHKDAYTVEESWTYPGTIKGMLECVENCDPVLEAAIKQIPEETICDFKLLWRDPVRKWVSDKGRVVLVGDAAHPHLPTSGSGGGMAIEDGATLASLVNKAGKSNLKLALRAFEKLRFDRTSSTQRMGWEVRHKWHQTDWETVKRNPNFLKIPQPEWLYSGDAEKYGYEQFDAVIAHLTEGKPFKNTNVPPNFEHDDWSIKTMSELDKKKGTEGLYKVA</sequence>
<keyword evidence="2" id="KW-0285">Flavoprotein</keyword>
<organism evidence="7 8">
    <name type="scientific">Fusarium floridanum</name>
    <dbReference type="NCBI Taxonomy" id="1325733"/>
    <lineage>
        <taxon>Eukaryota</taxon>
        <taxon>Fungi</taxon>
        <taxon>Dikarya</taxon>
        <taxon>Ascomycota</taxon>
        <taxon>Pezizomycotina</taxon>
        <taxon>Sordariomycetes</taxon>
        <taxon>Hypocreomycetidae</taxon>
        <taxon>Hypocreales</taxon>
        <taxon>Nectriaceae</taxon>
        <taxon>Fusarium</taxon>
        <taxon>Fusarium solani species complex</taxon>
    </lineage>
</organism>
<evidence type="ECO:0000256" key="4">
    <source>
        <dbReference type="ARBA" id="ARBA00023002"/>
    </source>
</evidence>
<dbReference type="Gene3D" id="3.50.50.60">
    <property type="entry name" value="FAD/NAD(P)-binding domain"/>
    <property type="match status" value="1"/>
</dbReference>
<dbReference type="SUPFAM" id="SSF51905">
    <property type="entry name" value="FAD/NAD(P)-binding domain"/>
    <property type="match status" value="1"/>
</dbReference>
<dbReference type="GO" id="GO:0004497">
    <property type="term" value="F:monooxygenase activity"/>
    <property type="evidence" value="ECO:0007669"/>
    <property type="project" value="UniProtKB-KW"/>
</dbReference>
<protein>
    <recommendedName>
        <fullName evidence="6">FAD-binding domain-containing protein</fullName>
    </recommendedName>
</protein>
<dbReference type="InterPro" id="IPR036188">
    <property type="entry name" value="FAD/NAD-bd_sf"/>
</dbReference>
<dbReference type="AlphaFoldDB" id="A0A428PDG2"/>
<dbReference type="InterPro" id="IPR002938">
    <property type="entry name" value="FAD-bd"/>
</dbReference>
<dbReference type="EMBL" id="NKCL01000794">
    <property type="protein sequence ID" value="RSL51120.1"/>
    <property type="molecule type" value="Genomic_DNA"/>
</dbReference>
<proteinExistence type="inferred from homology"/>
<dbReference type="Pfam" id="PF01494">
    <property type="entry name" value="FAD_binding_3"/>
    <property type="match status" value="1"/>
</dbReference>
<keyword evidence="3" id="KW-0274">FAD</keyword>
<keyword evidence="5" id="KW-0503">Monooxygenase</keyword>
<dbReference type="PRINTS" id="PR00420">
    <property type="entry name" value="RNGMNOXGNASE"/>
</dbReference>
<evidence type="ECO:0000259" key="6">
    <source>
        <dbReference type="Pfam" id="PF01494"/>
    </source>
</evidence>
<evidence type="ECO:0000313" key="7">
    <source>
        <dbReference type="EMBL" id="RSL51120.1"/>
    </source>
</evidence>
<evidence type="ECO:0000313" key="8">
    <source>
        <dbReference type="Proteomes" id="UP000287972"/>
    </source>
</evidence>
<keyword evidence="4" id="KW-0560">Oxidoreductase</keyword>
<name>A0A428PDG2_9HYPO</name>
<evidence type="ECO:0000256" key="5">
    <source>
        <dbReference type="ARBA" id="ARBA00023033"/>
    </source>
</evidence>
<comment type="caution">
    <text evidence="7">The sequence shown here is derived from an EMBL/GenBank/DDBJ whole genome shotgun (WGS) entry which is preliminary data.</text>
</comment>
<dbReference type="InterPro" id="IPR050493">
    <property type="entry name" value="FAD-dep_Monooxygenase_BioMet"/>
</dbReference>
<evidence type="ECO:0000256" key="3">
    <source>
        <dbReference type="ARBA" id="ARBA00022827"/>
    </source>
</evidence>
<evidence type="ECO:0000256" key="1">
    <source>
        <dbReference type="ARBA" id="ARBA00007992"/>
    </source>
</evidence>
<comment type="similarity">
    <text evidence="1">Belongs to the paxM FAD-dependent monooxygenase family.</text>
</comment>
<feature type="domain" description="FAD-binding" evidence="6">
    <location>
        <begin position="11"/>
        <end position="334"/>
    </location>
</feature>